<dbReference type="Proteomes" id="UP000515860">
    <property type="component" value="Chromosome"/>
</dbReference>
<comment type="subcellular location">
    <subcellularLocation>
        <location evidence="1">Cell membrane</location>
        <topology evidence="1">Multi-pass membrane protein</topology>
    </subcellularLocation>
</comment>
<accession>A0A7G9GC02</accession>
<dbReference type="PANTHER" id="PTHR32196">
    <property type="entry name" value="ABC TRANSPORTER PERMEASE PROTEIN YPHD-RELATED-RELATED"/>
    <property type="match status" value="1"/>
</dbReference>
<evidence type="ECO:0000256" key="6">
    <source>
        <dbReference type="SAM" id="Phobius"/>
    </source>
</evidence>
<evidence type="ECO:0000256" key="1">
    <source>
        <dbReference type="ARBA" id="ARBA00004651"/>
    </source>
</evidence>
<feature type="transmembrane region" description="Helical" evidence="6">
    <location>
        <begin position="211"/>
        <end position="230"/>
    </location>
</feature>
<dbReference type="KEGG" id="whj:H9Q79_15860"/>
<keyword evidence="3 6" id="KW-0812">Transmembrane</keyword>
<feature type="transmembrane region" description="Helical" evidence="6">
    <location>
        <begin position="163"/>
        <end position="181"/>
    </location>
</feature>
<gene>
    <name evidence="7" type="ORF">H9Q79_15860</name>
</gene>
<evidence type="ECO:0000256" key="4">
    <source>
        <dbReference type="ARBA" id="ARBA00022989"/>
    </source>
</evidence>
<keyword evidence="4 6" id="KW-1133">Transmembrane helix</keyword>
<keyword evidence="2" id="KW-1003">Cell membrane</keyword>
<keyword evidence="5 6" id="KW-0472">Membrane</keyword>
<dbReference type="AlphaFoldDB" id="A0A7G9GC02"/>
<feature type="transmembrane region" description="Helical" evidence="6">
    <location>
        <begin position="88"/>
        <end position="109"/>
    </location>
</feature>
<evidence type="ECO:0000256" key="5">
    <source>
        <dbReference type="ARBA" id="ARBA00023136"/>
    </source>
</evidence>
<evidence type="ECO:0000256" key="3">
    <source>
        <dbReference type="ARBA" id="ARBA00022692"/>
    </source>
</evidence>
<organism evidence="7 8">
    <name type="scientific">Wansuia hejianensis</name>
    <dbReference type="NCBI Taxonomy" id="2763667"/>
    <lineage>
        <taxon>Bacteria</taxon>
        <taxon>Bacillati</taxon>
        <taxon>Bacillota</taxon>
        <taxon>Clostridia</taxon>
        <taxon>Lachnospirales</taxon>
        <taxon>Lachnospiraceae</taxon>
        <taxon>Wansuia</taxon>
    </lineage>
</organism>
<feature type="transmembrane region" description="Helical" evidence="6">
    <location>
        <begin position="242"/>
        <end position="260"/>
    </location>
</feature>
<protein>
    <submittedName>
        <fullName evidence="7">ABC transporter permease</fullName>
    </submittedName>
</protein>
<evidence type="ECO:0000256" key="2">
    <source>
        <dbReference type="ARBA" id="ARBA00022475"/>
    </source>
</evidence>
<feature type="transmembrane region" description="Helical" evidence="6">
    <location>
        <begin position="12"/>
        <end position="29"/>
    </location>
</feature>
<dbReference type="GO" id="GO:0022857">
    <property type="term" value="F:transmembrane transporter activity"/>
    <property type="evidence" value="ECO:0007669"/>
    <property type="project" value="InterPro"/>
</dbReference>
<reference evidence="7 8" key="1">
    <citation type="submission" date="2020-08" db="EMBL/GenBank/DDBJ databases">
        <authorList>
            <person name="Liu C."/>
            <person name="Sun Q."/>
        </authorList>
    </citation>
    <scope>NUCLEOTIDE SEQUENCE [LARGE SCALE GENOMIC DNA]</scope>
    <source>
        <strain evidence="7 8">NSJ-29</strain>
    </source>
</reference>
<dbReference type="EMBL" id="CP060635">
    <property type="protein sequence ID" value="QNM08334.1"/>
    <property type="molecule type" value="Genomic_DNA"/>
</dbReference>
<sequence>MKNKKLSLLYKYANILLLIIFCLIAAAFSDSFFTVRNLTNILKQSCILGILTVGLSYVLISGHMDLSIGSQVSLTGLMAITLQNHMPVGLAILCALLIGCFLGFVNGIIIVKSHADSGGSLMITFGTNLLFSAVCLLYTQGFTLPGSSSEFYSQIGMGTVGKYISYPIIIWAVLILVLGIVESKSRFGRTLHMLGYNQECSRLSGLRTSETVLTSYIVMGFMSAAAAIILTSRTSGANPNAGSGYEMDAIVAAVLGGISLNGGRGSVWKAVIGVITLQVLSNAMNLMGFVSYDQNIVKGAVLILAIAFDAWNRSQMKKA</sequence>
<evidence type="ECO:0000313" key="8">
    <source>
        <dbReference type="Proteomes" id="UP000515860"/>
    </source>
</evidence>
<dbReference type="RefSeq" id="WP_118648353.1">
    <property type="nucleotide sequence ID" value="NZ_CP060635.1"/>
</dbReference>
<keyword evidence="8" id="KW-1185">Reference proteome</keyword>
<feature type="transmembrane region" description="Helical" evidence="6">
    <location>
        <begin position="41"/>
        <end position="59"/>
    </location>
</feature>
<proteinExistence type="predicted"/>
<dbReference type="Pfam" id="PF02653">
    <property type="entry name" value="BPD_transp_2"/>
    <property type="match status" value="1"/>
</dbReference>
<dbReference type="CDD" id="cd06579">
    <property type="entry name" value="TM_PBP1_transp_AraH_like"/>
    <property type="match status" value="1"/>
</dbReference>
<dbReference type="InterPro" id="IPR001851">
    <property type="entry name" value="ABC_transp_permease"/>
</dbReference>
<evidence type="ECO:0000313" key="7">
    <source>
        <dbReference type="EMBL" id="QNM08334.1"/>
    </source>
</evidence>
<dbReference type="GO" id="GO:0005886">
    <property type="term" value="C:plasma membrane"/>
    <property type="evidence" value="ECO:0007669"/>
    <property type="project" value="UniProtKB-SubCell"/>
</dbReference>
<feature type="transmembrane region" description="Helical" evidence="6">
    <location>
        <begin position="121"/>
        <end position="143"/>
    </location>
</feature>
<name>A0A7G9GC02_9FIRM</name>